<name>A0ACB7RVB4_HYAAI</name>
<evidence type="ECO:0000313" key="2">
    <source>
        <dbReference type="Proteomes" id="UP000821845"/>
    </source>
</evidence>
<comment type="caution">
    <text evidence="1">The sequence shown here is derived from an EMBL/GenBank/DDBJ whole genome shotgun (WGS) entry which is preliminary data.</text>
</comment>
<keyword evidence="2" id="KW-1185">Reference proteome</keyword>
<dbReference type="Proteomes" id="UP000821845">
    <property type="component" value="Chromosome 7"/>
</dbReference>
<protein>
    <submittedName>
        <fullName evidence="1">Uncharacterized protein</fullName>
    </submittedName>
</protein>
<sequence length="492" mass="53071">MAAKYLVPWPALLVVVYPWCVHVTAGQPLSFEAAAPPATCLHVPRREVLQGSSVSVPCAGGDHDSGGHIRWYKEGKPVLPAPQGHVALNGSSLRLTQVVAADSGCYQCLRENGRWSSYALEVIGPMSPPEITDSDGNSVGSKLGSLVQGEALELFCSPPQEFPSARIRWQLQDQWGPSSSSAVGTTVLVSGTGSLLRIESLDRRHHGLKLRCTASRPVAGAASAAVTLDVFLAPVQALLVRRGPLVAGVTAELECVAWGSRPEPTLRWTLGGRPMASAFSHWDGRNVSTATVTLRPAPADHGRRLVCAASNSKTPAVPPVQDSRRLDVHYPPEVQLETCNAATGWACLRCRVDANPPPLRLTWTRDGEPMRDVPPLSTVLRWRQRQGRLEHYACAAENPLGAASSRPVGLILLEKQGKATMSTALTAALLLLLALLLMLVAFLCILAWNRRRLWLRGRRGRTRGRQSSEVLRAASYSGPSVSFERAQGQKPV</sequence>
<gene>
    <name evidence="1" type="ORF">HPB50_003519</name>
</gene>
<reference evidence="1" key="1">
    <citation type="submission" date="2020-05" db="EMBL/GenBank/DDBJ databases">
        <title>Large-scale comparative analyses of tick genomes elucidate their genetic diversity and vector capacities.</title>
        <authorList>
            <person name="Jia N."/>
            <person name="Wang J."/>
            <person name="Shi W."/>
            <person name="Du L."/>
            <person name="Sun Y."/>
            <person name="Zhan W."/>
            <person name="Jiang J."/>
            <person name="Wang Q."/>
            <person name="Zhang B."/>
            <person name="Ji P."/>
            <person name="Sakyi L.B."/>
            <person name="Cui X."/>
            <person name="Yuan T."/>
            <person name="Jiang B."/>
            <person name="Yang W."/>
            <person name="Lam T.T.-Y."/>
            <person name="Chang Q."/>
            <person name="Ding S."/>
            <person name="Wang X."/>
            <person name="Zhu J."/>
            <person name="Ruan X."/>
            <person name="Zhao L."/>
            <person name="Wei J."/>
            <person name="Que T."/>
            <person name="Du C."/>
            <person name="Cheng J."/>
            <person name="Dai P."/>
            <person name="Han X."/>
            <person name="Huang E."/>
            <person name="Gao Y."/>
            <person name="Liu J."/>
            <person name="Shao H."/>
            <person name="Ye R."/>
            <person name="Li L."/>
            <person name="Wei W."/>
            <person name="Wang X."/>
            <person name="Wang C."/>
            <person name="Yang T."/>
            <person name="Huo Q."/>
            <person name="Li W."/>
            <person name="Guo W."/>
            <person name="Chen H."/>
            <person name="Zhou L."/>
            <person name="Ni X."/>
            <person name="Tian J."/>
            <person name="Zhou Y."/>
            <person name="Sheng Y."/>
            <person name="Liu T."/>
            <person name="Pan Y."/>
            <person name="Xia L."/>
            <person name="Li J."/>
            <person name="Zhao F."/>
            <person name="Cao W."/>
        </authorList>
    </citation>
    <scope>NUCLEOTIDE SEQUENCE</scope>
    <source>
        <strain evidence="1">Hyas-2018</strain>
    </source>
</reference>
<organism evidence="1 2">
    <name type="scientific">Hyalomma asiaticum</name>
    <name type="common">Tick</name>
    <dbReference type="NCBI Taxonomy" id="266040"/>
    <lineage>
        <taxon>Eukaryota</taxon>
        <taxon>Metazoa</taxon>
        <taxon>Ecdysozoa</taxon>
        <taxon>Arthropoda</taxon>
        <taxon>Chelicerata</taxon>
        <taxon>Arachnida</taxon>
        <taxon>Acari</taxon>
        <taxon>Parasitiformes</taxon>
        <taxon>Ixodida</taxon>
        <taxon>Ixodoidea</taxon>
        <taxon>Ixodidae</taxon>
        <taxon>Hyalomminae</taxon>
        <taxon>Hyalomma</taxon>
    </lineage>
</organism>
<proteinExistence type="predicted"/>
<evidence type="ECO:0000313" key="1">
    <source>
        <dbReference type="EMBL" id="KAH6925323.1"/>
    </source>
</evidence>
<accession>A0ACB7RVB4</accession>
<dbReference type="EMBL" id="CM023487">
    <property type="protein sequence ID" value="KAH6925323.1"/>
    <property type="molecule type" value="Genomic_DNA"/>
</dbReference>